<evidence type="ECO:0000256" key="3">
    <source>
        <dbReference type="ARBA" id="ARBA00005811"/>
    </source>
</evidence>
<evidence type="ECO:0000256" key="10">
    <source>
        <dbReference type="ARBA" id="ARBA00022989"/>
    </source>
</evidence>
<evidence type="ECO:0000256" key="9">
    <source>
        <dbReference type="ARBA" id="ARBA00022927"/>
    </source>
</evidence>
<evidence type="ECO:0000256" key="12">
    <source>
        <dbReference type="RuleBase" id="RU003879"/>
    </source>
</evidence>
<proteinExistence type="inferred from homology"/>
<keyword evidence="8 12" id="KW-0812">Transmembrane</keyword>
<keyword evidence="6" id="KW-1003">Cell membrane</keyword>
<evidence type="ECO:0000256" key="5">
    <source>
        <dbReference type="ARBA" id="ARBA00022448"/>
    </source>
</evidence>
<protein>
    <submittedName>
        <fullName evidence="14">Biopolymer transporter ExbD</fullName>
    </submittedName>
</protein>
<evidence type="ECO:0000256" key="11">
    <source>
        <dbReference type="ARBA" id="ARBA00023136"/>
    </source>
</evidence>
<keyword evidence="9 12" id="KW-0653">Protein transport</keyword>
<dbReference type="InterPro" id="IPR003400">
    <property type="entry name" value="ExbD"/>
</dbReference>
<dbReference type="PANTHER" id="PTHR30558">
    <property type="entry name" value="EXBD MEMBRANE COMPONENT OF PMF-DRIVEN MACROMOLECULE IMPORT SYSTEM"/>
    <property type="match status" value="1"/>
</dbReference>
<evidence type="ECO:0000313" key="14">
    <source>
        <dbReference type="EMBL" id="MEN3745565.1"/>
    </source>
</evidence>
<evidence type="ECO:0000256" key="1">
    <source>
        <dbReference type="ARBA" id="ARBA00003540"/>
    </source>
</evidence>
<keyword evidence="15" id="KW-1185">Reference proteome</keyword>
<evidence type="ECO:0000256" key="7">
    <source>
        <dbReference type="ARBA" id="ARBA00022519"/>
    </source>
</evidence>
<dbReference type="EMBL" id="JBDIZK010000001">
    <property type="protein sequence ID" value="MEN3745565.1"/>
    <property type="molecule type" value="Genomic_DNA"/>
</dbReference>
<organism evidence="14 15">
    <name type="scientific">Sphingomonas rustica</name>
    <dbReference type="NCBI Taxonomy" id="3103142"/>
    <lineage>
        <taxon>Bacteria</taxon>
        <taxon>Pseudomonadati</taxon>
        <taxon>Pseudomonadota</taxon>
        <taxon>Alphaproteobacteria</taxon>
        <taxon>Sphingomonadales</taxon>
        <taxon>Sphingomonadaceae</taxon>
        <taxon>Sphingomonas</taxon>
    </lineage>
</organism>
<accession>A0ABV0B1T3</accession>
<evidence type="ECO:0000256" key="6">
    <source>
        <dbReference type="ARBA" id="ARBA00022475"/>
    </source>
</evidence>
<keyword evidence="10 13" id="KW-1133">Transmembrane helix</keyword>
<comment type="similarity">
    <text evidence="3 12">Belongs to the ExbD/TolR family.</text>
</comment>
<feature type="transmembrane region" description="Helical" evidence="13">
    <location>
        <begin position="21"/>
        <end position="39"/>
    </location>
</feature>
<evidence type="ECO:0000256" key="8">
    <source>
        <dbReference type="ARBA" id="ARBA00022692"/>
    </source>
</evidence>
<dbReference type="Proteomes" id="UP001427805">
    <property type="component" value="Unassembled WGS sequence"/>
</dbReference>
<gene>
    <name evidence="14" type="ORF">TPR58_00190</name>
</gene>
<comment type="caution">
    <text evidence="14">The sequence shown here is derived from an EMBL/GenBank/DDBJ whole genome shotgun (WGS) entry which is preliminary data.</text>
</comment>
<keyword evidence="11 13" id="KW-0472">Membrane</keyword>
<evidence type="ECO:0000256" key="13">
    <source>
        <dbReference type="SAM" id="Phobius"/>
    </source>
</evidence>
<dbReference type="PANTHER" id="PTHR30558:SF12">
    <property type="entry name" value="BIOPOLYMER TRANSPORT PROTEIN EXBD"/>
    <property type="match status" value="1"/>
</dbReference>
<reference evidence="14 15" key="1">
    <citation type="submission" date="2024-05" db="EMBL/GenBank/DDBJ databases">
        <title>Sphingomonas sp. HF-S3 16S ribosomal RNA gene Genome sequencing and assembly.</title>
        <authorList>
            <person name="Lee H."/>
        </authorList>
    </citation>
    <scope>NUCLEOTIDE SEQUENCE [LARGE SCALE GENOMIC DNA]</scope>
    <source>
        <strain evidence="14 15">HF-S3</strain>
    </source>
</reference>
<name>A0ABV0B1T3_9SPHN</name>
<dbReference type="Pfam" id="PF02472">
    <property type="entry name" value="ExbD"/>
    <property type="match status" value="1"/>
</dbReference>
<evidence type="ECO:0000256" key="4">
    <source>
        <dbReference type="ARBA" id="ARBA00011471"/>
    </source>
</evidence>
<comment type="subcellular location">
    <subcellularLocation>
        <location evidence="2">Cell inner membrane</location>
        <topology evidence="2">Single-pass type II membrane protein</topology>
    </subcellularLocation>
    <subcellularLocation>
        <location evidence="12">Cell membrane</location>
        <topology evidence="12">Single-pass type II membrane protein</topology>
    </subcellularLocation>
</comment>
<sequence>MSRAVRSPHPEPMSEMNVTPFIDVLLVLLVMLILTIPIATHKVSVDLPNGSPPVQRDETAHKLMLDASGTVHWDGRAVRDSELPALLAPMAKSEVAVLHFQTDPETRYERFDQVLALVKRGGVTRLGFVGNQPLAD</sequence>
<dbReference type="Gene3D" id="3.30.420.270">
    <property type="match status" value="1"/>
</dbReference>
<keyword evidence="5 12" id="KW-0813">Transport</keyword>
<evidence type="ECO:0000256" key="2">
    <source>
        <dbReference type="ARBA" id="ARBA00004249"/>
    </source>
</evidence>
<keyword evidence="7" id="KW-0997">Cell inner membrane</keyword>
<comment type="subunit">
    <text evidence="4">The accessory proteins ExbB and ExbD seem to form a complex with TonB.</text>
</comment>
<evidence type="ECO:0000313" key="15">
    <source>
        <dbReference type="Proteomes" id="UP001427805"/>
    </source>
</evidence>
<dbReference type="RefSeq" id="WP_346244577.1">
    <property type="nucleotide sequence ID" value="NZ_JBDIZK010000001.1"/>
</dbReference>
<comment type="function">
    <text evidence="1">Involved in the TonB-dependent energy-dependent transport of various receptor-bound substrates.</text>
</comment>